<keyword evidence="2" id="KW-0418">Kinase</keyword>
<evidence type="ECO:0000313" key="3">
    <source>
        <dbReference type="Proteomes" id="UP000186112"/>
    </source>
</evidence>
<dbReference type="Gene3D" id="3.30.420.40">
    <property type="match status" value="2"/>
</dbReference>
<evidence type="ECO:0000256" key="1">
    <source>
        <dbReference type="ARBA" id="ARBA00006479"/>
    </source>
</evidence>
<dbReference type="EC" id="2.7.1.85" evidence="2"/>
<sequence>MRKVIGIDLGGTSIYGGVINEQGEILRRGHRETFSASSKMDVLNRISEVIEELLEEGILGIGVGSPGFIDSKDGKVLEVGGNIKDWANTNIREGINKRFPRLPVFVENDANVAAICERWIGVAKDLKNFIMITLGTGVGGAIYLEKEGILKGQGYQAAELGHTILYPFGEKCNCGQNGCVERYISGTAIERIYKEKSGEYKKGIDIFKDIDDKIAIEVIEEFINNLGVFLVSLKNIFDPDGIIIGGGVINSREYWWNGMIKSYKKLSNNPNTMKILPAVYLNDAGMIGAAKSVFSSLEV</sequence>
<keyword evidence="3" id="KW-1185">Reference proteome</keyword>
<dbReference type="EMBL" id="LTDM01000017">
    <property type="protein sequence ID" value="OLS02819.1"/>
    <property type="molecule type" value="Genomic_DNA"/>
</dbReference>
<dbReference type="RefSeq" id="WP_075726177.1">
    <property type="nucleotide sequence ID" value="NZ_LTDM01000017.1"/>
</dbReference>
<dbReference type="Proteomes" id="UP000186112">
    <property type="component" value="Unassembled WGS sequence"/>
</dbReference>
<evidence type="ECO:0000313" key="2">
    <source>
        <dbReference type="EMBL" id="OLS02819.1"/>
    </source>
</evidence>
<dbReference type="Pfam" id="PF00480">
    <property type="entry name" value="ROK"/>
    <property type="match status" value="1"/>
</dbReference>
<dbReference type="PANTHER" id="PTHR18964:SF149">
    <property type="entry name" value="BIFUNCTIONAL UDP-N-ACETYLGLUCOSAMINE 2-EPIMERASE_N-ACETYLMANNOSAMINE KINASE"/>
    <property type="match status" value="1"/>
</dbReference>
<keyword evidence="2" id="KW-0808">Transferase</keyword>
<comment type="similarity">
    <text evidence="1">Belongs to the ROK (NagC/XylR) family.</text>
</comment>
<proteinExistence type="inferred from homology"/>
<dbReference type="PANTHER" id="PTHR18964">
    <property type="entry name" value="ROK (REPRESSOR, ORF, KINASE) FAMILY"/>
    <property type="match status" value="1"/>
</dbReference>
<dbReference type="GO" id="GO:0047700">
    <property type="term" value="F:beta-glucoside kinase activity"/>
    <property type="evidence" value="ECO:0007669"/>
    <property type="project" value="UniProtKB-EC"/>
</dbReference>
<organism evidence="2 3">
    <name type="scientific">Tissierella creatinophila DSM 6911</name>
    <dbReference type="NCBI Taxonomy" id="1123403"/>
    <lineage>
        <taxon>Bacteria</taxon>
        <taxon>Bacillati</taxon>
        <taxon>Bacillota</taxon>
        <taxon>Tissierellia</taxon>
        <taxon>Tissierellales</taxon>
        <taxon>Tissierellaceae</taxon>
        <taxon>Tissierella</taxon>
    </lineage>
</organism>
<dbReference type="CDD" id="cd24068">
    <property type="entry name" value="ASKHA_NBD_ROK_FnNanK-like"/>
    <property type="match status" value="1"/>
</dbReference>
<dbReference type="SUPFAM" id="SSF53067">
    <property type="entry name" value="Actin-like ATPase domain"/>
    <property type="match status" value="1"/>
</dbReference>
<dbReference type="OrthoDB" id="9795247at2"/>
<dbReference type="InterPro" id="IPR000600">
    <property type="entry name" value="ROK"/>
</dbReference>
<gene>
    <name evidence="2" type="primary">bglK_1</name>
    <name evidence="2" type="ORF">TICRE_12360</name>
</gene>
<accession>A0A1U7M6I2</accession>
<dbReference type="InterPro" id="IPR043129">
    <property type="entry name" value="ATPase_NBD"/>
</dbReference>
<reference evidence="2 3" key="1">
    <citation type="submission" date="2016-02" db="EMBL/GenBank/DDBJ databases">
        <title>Genome sequence of Tissierella creatinophila DSM 6911.</title>
        <authorList>
            <person name="Poehlein A."/>
            <person name="Daniel R."/>
        </authorList>
    </citation>
    <scope>NUCLEOTIDE SEQUENCE [LARGE SCALE GENOMIC DNA]</scope>
    <source>
        <strain evidence="2 3">DSM 6911</strain>
    </source>
</reference>
<protein>
    <submittedName>
        <fullName evidence="2">Beta-glucoside kinase</fullName>
        <ecNumber evidence="2">2.7.1.85</ecNumber>
    </submittedName>
</protein>
<comment type="caution">
    <text evidence="2">The sequence shown here is derived from an EMBL/GenBank/DDBJ whole genome shotgun (WGS) entry which is preliminary data.</text>
</comment>
<name>A0A1U7M6I2_TISCR</name>
<dbReference type="AlphaFoldDB" id="A0A1U7M6I2"/>